<keyword evidence="1" id="KW-0472">Membrane</keyword>
<dbReference type="KEGG" id="qdo:H9Q78_05300"/>
<dbReference type="RefSeq" id="WP_249304077.1">
    <property type="nucleotide sequence ID" value="NZ_CP060634.1"/>
</dbReference>
<name>A0A7G9G6W8_9FIRM</name>
<accession>A0A7G9G6W8</accession>
<proteinExistence type="predicted"/>
<evidence type="ECO:0000256" key="1">
    <source>
        <dbReference type="SAM" id="Phobius"/>
    </source>
</evidence>
<reference evidence="2 3" key="1">
    <citation type="submission" date="2020-08" db="EMBL/GenBank/DDBJ databases">
        <authorList>
            <person name="Liu C."/>
            <person name="Sun Q."/>
        </authorList>
    </citation>
    <scope>NUCLEOTIDE SEQUENCE [LARGE SCALE GENOMIC DNA]</scope>
    <source>
        <strain evidence="2 3">NSJ-38</strain>
    </source>
</reference>
<evidence type="ECO:0000313" key="2">
    <source>
        <dbReference type="EMBL" id="QNM06550.1"/>
    </source>
</evidence>
<feature type="transmembrane region" description="Helical" evidence="1">
    <location>
        <begin position="6"/>
        <end position="28"/>
    </location>
</feature>
<keyword evidence="3" id="KW-1185">Reference proteome</keyword>
<evidence type="ECO:0000313" key="3">
    <source>
        <dbReference type="Proteomes" id="UP000515823"/>
    </source>
</evidence>
<sequence>MKNILIFIMSEVIIITIIFIVSISLYPLNERNLNNYIEKQYGIINDYIETDGSYVYSYNNQNGEKCTLVFNRNFWVKDRFKVGENTNDKKFEISNQYEYLEILNEDSLKVDILKRIREEKINRYALDFFASNFSIIAFLLNRKNNAKSRNNKHKDVSC</sequence>
<dbReference type="EMBL" id="CP060634">
    <property type="protein sequence ID" value="QNM06550.1"/>
    <property type="molecule type" value="Genomic_DNA"/>
</dbReference>
<dbReference type="AlphaFoldDB" id="A0A7G9G6W8"/>
<organism evidence="2 3">
    <name type="scientific">Qiania dongpingensis</name>
    <dbReference type="NCBI Taxonomy" id="2763669"/>
    <lineage>
        <taxon>Bacteria</taxon>
        <taxon>Bacillati</taxon>
        <taxon>Bacillota</taxon>
        <taxon>Clostridia</taxon>
        <taxon>Lachnospirales</taxon>
        <taxon>Lachnospiraceae</taxon>
        <taxon>Qiania</taxon>
    </lineage>
</organism>
<protein>
    <submittedName>
        <fullName evidence="2">Uncharacterized protein</fullName>
    </submittedName>
</protein>
<dbReference type="Proteomes" id="UP000515823">
    <property type="component" value="Chromosome"/>
</dbReference>
<gene>
    <name evidence="2" type="ORF">H9Q78_05300</name>
</gene>
<keyword evidence="1" id="KW-0812">Transmembrane</keyword>
<keyword evidence="1" id="KW-1133">Transmembrane helix</keyword>